<dbReference type="GO" id="GO:0005525">
    <property type="term" value="F:GTP binding"/>
    <property type="evidence" value="ECO:0007669"/>
    <property type="project" value="UniProtKB-KW"/>
</dbReference>
<dbReference type="Proteomes" id="UP001182556">
    <property type="component" value="Unassembled WGS sequence"/>
</dbReference>
<dbReference type="Pfam" id="PF00735">
    <property type="entry name" value="Septin"/>
    <property type="match status" value="1"/>
</dbReference>
<dbReference type="PROSITE" id="PS51719">
    <property type="entry name" value="G_SEPTIN"/>
    <property type="match status" value="1"/>
</dbReference>
<sequence>MSRPSRGRKQAKKGVQLTIMVVGASGTGRTTFVNTLVEQSLLPHRVQSLLVDPEDPHSALDMSLVQEAARHAHEEEPVRIKPVNVELEEDGVRIALTIVDTPGFGDGIDNEASFQEISSYLERQYDDILAEESRIKRNPRFRDNRVHALLYFIAPTGHALRELDIELMRRLSPRVNVIPVIGKADSLTPTELRAFKRRIMEDIAYYGIPVYDFPYDVEEDDEETIQDNSELRALLPFAIVGSEEEIMINGQPVRGRRYPWGVVEVDNPQHSDFSRLRGALLVTHLTDLKEITHDFLYENYRTEKLSRSVGGDPDSSILPEDMANQSVRLKEEQLRREEEKLREIELKVQREIQVKRQELLAKEDSLKVLEARLAQQNTGMA</sequence>
<evidence type="ECO:0000256" key="4">
    <source>
        <dbReference type="SAM" id="Coils"/>
    </source>
</evidence>
<reference evidence="6" key="1">
    <citation type="submission" date="2023-02" db="EMBL/GenBank/DDBJ databases">
        <title>Identification and recombinant expression of a fungal hydrolase from Papiliotrema laurentii that hydrolyzes apple cutin and clears colloidal polyester polyurethane.</title>
        <authorList>
            <consortium name="DOE Joint Genome Institute"/>
            <person name="Roman V.A."/>
            <person name="Bojanowski C."/>
            <person name="Crable B.R."/>
            <person name="Wagner D.N."/>
            <person name="Hung C.S."/>
            <person name="Nadeau L.J."/>
            <person name="Schratz L."/>
            <person name="Haridas S."/>
            <person name="Pangilinan J."/>
            <person name="Lipzen A."/>
            <person name="Na H."/>
            <person name="Yan M."/>
            <person name="Ng V."/>
            <person name="Grigoriev I.V."/>
            <person name="Spatafora J.W."/>
            <person name="Barlow D."/>
            <person name="Biffinger J."/>
            <person name="Kelley-Loughnane N."/>
            <person name="Varaljay V.A."/>
            <person name="Crookes-Goodson W.J."/>
        </authorList>
    </citation>
    <scope>NUCLEOTIDE SEQUENCE</scope>
    <source>
        <strain evidence="6">5307AH</strain>
    </source>
</reference>
<dbReference type="EMBL" id="JAODAN010000001">
    <property type="protein sequence ID" value="KAK1927111.1"/>
    <property type="molecule type" value="Genomic_DNA"/>
</dbReference>
<dbReference type="FunFam" id="3.40.50.300:FF:000328">
    <property type="entry name" value="Septin spn3"/>
    <property type="match status" value="1"/>
</dbReference>
<keyword evidence="4" id="KW-0175">Coiled coil</keyword>
<evidence type="ECO:0000256" key="2">
    <source>
        <dbReference type="ARBA" id="ARBA00023134"/>
    </source>
</evidence>
<dbReference type="AlphaFoldDB" id="A0AAD9L8E2"/>
<comment type="similarity">
    <text evidence="3">Belongs to the TRAFAC class TrmE-Era-EngA-EngB-Septin-like GTPase superfamily. Septin GTPase family.</text>
</comment>
<proteinExistence type="inferred from homology"/>
<organism evidence="6 7">
    <name type="scientific">Papiliotrema laurentii</name>
    <name type="common">Cryptococcus laurentii</name>
    <dbReference type="NCBI Taxonomy" id="5418"/>
    <lineage>
        <taxon>Eukaryota</taxon>
        <taxon>Fungi</taxon>
        <taxon>Dikarya</taxon>
        <taxon>Basidiomycota</taxon>
        <taxon>Agaricomycotina</taxon>
        <taxon>Tremellomycetes</taxon>
        <taxon>Tremellales</taxon>
        <taxon>Rhynchogastremaceae</taxon>
        <taxon>Papiliotrema</taxon>
    </lineage>
</organism>
<dbReference type="PIRSF" id="PIRSF006698">
    <property type="entry name" value="Septin"/>
    <property type="match status" value="1"/>
</dbReference>
<evidence type="ECO:0000256" key="3">
    <source>
        <dbReference type="RuleBase" id="RU004560"/>
    </source>
</evidence>
<evidence type="ECO:0000313" key="7">
    <source>
        <dbReference type="Proteomes" id="UP001182556"/>
    </source>
</evidence>
<dbReference type="PANTHER" id="PTHR18884">
    <property type="entry name" value="SEPTIN"/>
    <property type="match status" value="1"/>
</dbReference>
<dbReference type="CDD" id="cd01850">
    <property type="entry name" value="CDC_Septin"/>
    <property type="match status" value="1"/>
</dbReference>
<comment type="caution">
    <text evidence="6">The sequence shown here is derived from an EMBL/GenBank/DDBJ whole genome shotgun (WGS) entry which is preliminary data.</text>
</comment>
<gene>
    <name evidence="6" type="ORF">DB88DRAFT_476803</name>
</gene>
<evidence type="ECO:0000313" key="6">
    <source>
        <dbReference type="EMBL" id="KAK1927111.1"/>
    </source>
</evidence>
<keyword evidence="7" id="KW-1185">Reference proteome</keyword>
<name>A0AAD9L8E2_PAPLA</name>
<dbReference type="GO" id="GO:0032156">
    <property type="term" value="C:septin cytoskeleton"/>
    <property type="evidence" value="ECO:0007669"/>
    <property type="project" value="UniProtKB-ARBA"/>
</dbReference>
<keyword evidence="2 3" id="KW-0342">GTP-binding</keyword>
<dbReference type="GO" id="GO:0005938">
    <property type="term" value="C:cell cortex"/>
    <property type="evidence" value="ECO:0007669"/>
    <property type="project" value="UniProtKB-ARBA"/>
</dbReference>
<dbReference type="SUPFAM" id="SSF52540">
    <property type="entry name" value="P-loop containing nucleoside triphosphate hydrolases"/>
    <property type="match status" value="1"/>
</dbReference>
<dbReference type="InterPro" id="IPR030379">
    <property type="entry name" value="G_SEPTIN_dom"/>
</dbReference>
<feature type="coiled-coil region" evidence="4">
    <location>
        <begin position="320"/>
        <end position="372"/>
    </location>
</feature>
<evidence type="ECO:0000259" key="5">
    <source>
        <dbReference type="PROSITE" id="PS51719"/>
    </source>
</evidence>
<feature type="domain" description="Septin-type G" evidence="5">
    <location>
        <begin position="13"/>
        <end position="307"/>
    </location>
</feature>
<dbReference type="InterPro" id="IPR027417">
    <property type="entry name" value="P-loop_NTPase"/>
</dbReference>
<protein>
    <submittedName>
        <fullName evidence="6">Septin</fullName>
    </submittedName>
</protein>
<accession>A0AAD9L8E2</accession>
<dbReference type="InterPro" id="IPR016491">
    <property type="entry name" value="Septin"/>
</dbReference>
<keyword evidence="1 3" id="KW-0547">Nucleotide-binding</keyword>
<dbReference type="Gene3D" id="3.40.50.300">
    <property type="entry name" value="P-loop containing nucleotide triphosphate hydrolases"/>
    <property type="match status" value="1"/>
</dbReference>
<evidence type="ECO:0000256" key="1">
    <source>
        <dbReference type="ARBA" id="ARBA00022741"/>
    </source>
</evidence>